<dbReference type="GO" id="GO:0016780">
    <property type="term" value="F:phosphotransferase activity, for other substituted phosphate groups"/>
    <property type="evidence" value="ECO:0007669"/>
    <property type="project" value="TreeGrafter"/>
</dbReference>
<feature type="region of interest" description="Disordered" evidence="7">
    <location>
        <begin position="1"/>
        <end position="25"/>
    </location>
</feature>
<dbReference type="AlphaFoldDB" id="A0A146GCM0"/>
<organism evidence="10 11">
    <name type="scientific">Terrimicrobium sacchariphilum</name>
    <dbReference type="NCBI Taxonomy" id="690879"/>
    <lineage>
        <taxon>Bacteria</taxon>
        <taxon>Pseudomonadati</taxon>
        <taxon>Verrucomicrobiota</taxon>
        <taxon>Terrimicrobiia</taxon>
        <taxon>Terrimicrobiales</taxon>
        <taxon>Terrimicrobiaceae</taxon>
        <taxon>Terrimicrobium</taxon>
    </lineage>
</organism>
<feature type="transmembrane region" description="Helical" evidence="8">
    <location>
        <begin position="86"/>
        <end position="107"/>
    </location>
</feature>
<dbReference type="Proteomes" id="UP000076023">
    <property type="component" value="Unassembled WGS sequence"/>
</dbReference>
<comment type="similarity">
    <text evidence="2">Belongs to the bacterial sugar transferase family.</text>
</comment>
<dbReference type="InParanoid" id="A0A146GCM0"/>
<evidence type="ECO:0000256" key="2">
    <source>
        <dbReference type="ARBA" id="ARBA00006464"/>
    </source>
</evidence>
<keyword evidence="5 8" id="KW-1133">Transmembrane helix</keyword>
<keyword evidence="6 8" id="KW-0472">Membrane</keyword>
<feature type="compositionally biased region" description="Polar residues" evidence="7">
    <location>
        <begin position="1"/>
        <end position="11"/>
    </location>
</feature>
<dbReference type="RefSeq" id="WP_075080494.1">
    <property type="nucleotide sequence ID" value="NZ_BDCO01000002.1"/>
</dbReference>
<keyword evidence="11" id="KW-1185">Reference proteome</keyword>
<evidence type="ECO:0000256" key="7">
    <source>
        <dbReference type="SAM" id="MobiDB-lite"/>
    </source>
</evidence>
<feature type="domain" description="Bacterial sugar transferase" evidence="9">
    <location>
        <begin position="319"/>
        <end position="497"/>
    </location>
</feature>
<dbReference type="InterPro" id="IPR017475">
    <property type="entry name" value="EPS_sugar_tfrase"/>
</dbReference>
<sequence length="503" mass="56670">MNGGETTTVLQPASREEKGSPDSRFVPKEKRHRFEEICRFWLVATDVLAILGGLVGAFFIRFSLPWDQIPFAASFVPEQEIDIHRYQHSMIFGGAMLLALLLALGAYQGETLLRFRRSFPIVVKALLVWLIAYPGVALVLEFDERLSRVFVVVSFLSLMVTTLLGRFVVQRLLSSLGYTAAFRQRLLFVDWTENVAHLAGAIAKDAWHPYDVVGCAPPPTNKFTLMPPPHVQTLGSYAEVNVLSEVGVVDIVILGDGKRSEQDVLALARQCEKSMVQFMVVPSGFQILLSGLELTTVSSVPLLGVTKLPLDHPVNATMKRIVDICGALVGCAISLPVIAVFCALVYLESPGPVFYRQVRVGRRGRNFEIIKIRSMKLDAEKESGARWASKVDDRRLRVGTFMRKWNVDELPQFWNVLKGDLSLVGPRPERPELIKQFRETIPFYNARHNIVPGMTGWAAVNGFRGDTDLNERIRCDIYYIENWSPILDFQIMLMTFFRWEGAH</sequence>
<reference evidence="11" key="1">
    <citation type="journal article" date="2017" name="Genome Announc.">
        <title>Draft Genome Sequence of Terrimicrobium sacchariphilum NM-5T, a Facultative Anaerobic Soil Bacterium of the Class Spartobacteria.</title>
        <authorList>
            <person name="Qiu Y.L."/>
            <person name="Tourlousse D.M."/>
            <person name="Matsuura N."/>
            <person name="Ohashi A."/>
            <person name="Sekiguchi Y."/>
        </authorList>
    </citation>
    <scope>NUCLEOTIDE SEQUENCE [LARGE SCALE GENOMIC DNA]</scope>
    <source>
        <strain evidence="11">NM-5</strain>
    </source>
</reference>
<feature type="compositionally biased region" description="Basic and acidic residues" evidence="7">
    <location>
        <begin position="14"/>
        <end position="25"/>
    </location>
</feature>
<dbReference type="PANTHER" id="PTHR30576">
    <property type="entry name" value="COLANIC BIOSYNTHESIS UDP-GLUCOSE LIPID CARRIER TRANSFERASE"/>
    <property type="match status" value="1"/>
</dbReference>
<evidence type="ECO:0000313" key="10">
    <source>
        <dbReference type="EMBL" id="GAT34902.1"/>
    </source>
</evidence>
<feature type="transmembrane region" description="Helical" evidence="8">
    <location>
        <begin position="40"/>
        <end position="66"/>
    </location>
</feature>
<dbReference type="NCBIfam" id="TIGR03025">
    <property type="entry name" value="EPS_sugtrans"/>
    <property type="match status" value="1"/>
</dbReference>
<dbReference type="EMBL" id="BDCO01000002">
    <property type="protein sequence ID" value="GAT34902.1"/>
    <property type="molecule type" value="Genomic_DNA"/>
</dbReference>
<name>A0A146GCM0_TERSA</name>
<keyword evidence="3 10" id="KW-0808">Transferase</keyword>
<gene>
    <name evidence="10" type="ORF">TSACC_23336</name>
</gene>
<accession>A0A146GCM0</accession>
<feature type="transmembrane region" description="Helical" evidence="8">
    <location>
        <begin position="146"/>
        <end position="169"/>
    </location>
</feature>
<protein>
    <submittedName>
        <fullName evidence="10">Exopolysaccharide biosynthesis polyprenyl glycosylphosphotransferase</fullName>
    </submittedName>
</protein>
<evidence type="ECO:0000256" key="6">
    <source>
        <dbReference type="ARBA" id="ARBA00023136"/>
    </source>
</evidence>
<comment type="caution">
    <text evidence="10">The sequence shown here is derived from an EMBL/GenBank/DDBJ whole genome shotgun (WGS) entry which is preliminary data.</text>
</comment>
<dbReference type="OrthoDB" id="9808602at2"/>
<dbReference type="PANTHER" id="PTHR30576:SF0">
    <property type="entry name" value="UNDECAPRENYL-PHOSPHATE N-ACETYLGALACTOSAMINYL 1-PHOSPHATE TRANSFERASE-RELATED"/>
    <property type="match status" value="1"/>
</dbReference>
<feature type="transmembrane region" description="Helical" evidence="8">
    <location>
        <begin position="119"/>
        <end position="140"/>
    </location>
</feature>
<dbReference type="GO" id="GO:0016020">
    <property type="term" value="C:membrane"/>
    <property type="evidence" value="ECO:0007669"/>
    <property type="project" value="UniProtKB-SubCell"/>
</dbReference>
<keyword evidence="4 8" id="KW-0812">Transmembrane</keyword>
<feature type="transmembrane region" description="Helical" evidence="8">
    <location>
        <begin position="324"/>
        <end position="347"/>
    </location>
</feature>
<dbReference type="Pfam" id="PF02397">
    <property type="entry name" value="Bac_transf"/>
    <property type="match status" value="1"/>
</dbReference>
<evidence type="ECO:0000256" key="4">
    <source>
        <dbReference type="ARBA" id="ARBA00022692"/>
    </source>
</evidence>
<evidence type="ECO:0000259" key="9">
    <source>
        <dbReference type="Pfam" id="PF02397"/>
    </source>
</evidence>
<dbReference type="STRING" id="690879.TSACC_23336"/>
<evidence type="ECO:0000256" key="1">
    <source>
        <dbReference type="ARBA" id="ARBA00004141"/>
    </source>
</evidence>
<evidence type="ECO:0000313" key="11">
    <source>
        <dbReference type="Proteomes" id="UP000076023"/>
    </source>
</evidence>
<proteinExistence type="inferred from homology"/>
<evidence type="ECO:0000256" key="3">
    <source>
        <dbReference type="ARBA" id="ARBA00022679"/>
    </source>
</evidence>
<evidence type="ECO:0000256" key="5">
    <source>
        <dbReference type="ARBA" id="ARBA00022989"/>
    </source>
</evidence>
<dbReference type="InterPro" id="IPR003362">
    <property type="entry name" value="Bact_transf"/>
</dbReference>
<comment type="subcellular location">
    <subcellularLocation>
        <location evidence="1">Membrane</location>
        <topology evidence="1">Multi-pass membrane protein</topology>
    </subcellularLocation>
</comment>
<evidence type="ECO:0000256" key="8">
    <source>
        <dbReference type="SAM" id="Phobius"/>
    </source>
</evidence>